<keyword evidence="2" id="KW-0813">Transport</keyword>
<dbReference type="SMART" id="SM00382">
    <property type="entry name" value="AAA"/>
    <property type="match status" value="1"/>
</dbReference>
<dbReference type="Pfam" id="PF00005">
    <property type="entry name" value="ABC_tran"/>
    <property type="match status" value="1"/>
</dbReference>
<dbReference type="PROSITE" id="PS50893">
    <property type="entry name" value="ABC_TRANSPORTER_2"/>
    <property type="match status" value="1"/>
</dbReference>
<dbReference type="EMBL" id="JABZMK010000004">
    <property type="protein sequence ID" value="MBF1128881.1"/>
    <property type="molecule type" value="Genomic_DNA"/>
</dbReference>
<dbReference type="EC" id="7.6.2.9" evidence="5"/>
<dbReference type="InterPro" id="IPR017871">
    <property type="entry name" value="ABC_transporter-like_CS"/>
</dbReference>
<evidence type="ECO:0000313" key="8">
    <source>
        <dbReference type="Proteomes" id="UP000757890"/>
    </source>
</evidence>
<dbReference type="InterPro" id="IPR003593">
    <property type="entry name" value="AAA+_ATPase"/>
</dbReference>
<name>A0A930FNW5_9FIRM</name>
<keyword evidence="3" id="KW-0547">Nucleotide-binding</keyword>
<evidence type="ECO:0000256" key="5">
    <source>
        <dbReference type="ARBA" id="ARBA00066388"/>
    </source>
</evidence>
<evidence type="ECO:0000256" key="2">
    <source>
        <dbReference type="ARBA" id="ARBA00022448"/>
    </source>
</evidence>
<evidence type="ECO:0000256" key="3">
    <source>
        <dbReference type="ARBA" id="ARBA00022741"/>
    </source>
</evidence>
<dbReference type="PROSITE" id="PS00211">
    <property type="entry name" value="ABC_TRANSPORTER_1"/>
    <property type="match status" value="1"/>
</dbReference>
<reference evidence="7" key="1">
    <citation type="submission" date="2020-04" db="EMBL/GenBank/DDBJ databases">
        <title>Deep metagenomics examines the oral microbiome during advanced dental caries in children, revealing novel taxa and co-occurrences with host molecules.</title>
        <authorList>
            <person name="Baker J.L."/>
            <person name="Morton J.T."/>
            <person name="Dinis M."/>
            <person name="Alvarez R."/>
            <person name="Tran N.C."/>
            <person name="Knight R."/>
            <person name="Edlund A."/>
        </authorList>
    </citation>
    <scope>NUCLEOTIDE SEQUENCE</scope>
    <source>
        <strain evidence="7">JCVI_32_bin.14</strain>
    </source>
</reference>
<evidence type="ECO:0000259" key="6">
    <source>
        <dbReference type="PROSITE" id="PS50893"/>
    </source>
</evidence>
<feature type="domain" description="ABC transporter" evidence="6">
    <location>
        <begin position="2"/>
        <end position="236"/>
    </location>
</feature>
<comment type="similarity">
    <text evidence="1">Belongs to the ABC transporter superfamily.</text>
</comment>
<gene>
    <name evidence="7" type="ORF">HXL70_02410</name>
</gene>
<evidence type="ECO:0000256" key="4">
    <source>
        <dbReference type="ARBA" id="ARBA00022840"/>
    </source>
</evidence>
<dbReference type="Gene3D" id="3.40.50.300">
    <property type="entry name" value="P-loop containing nucleotide triphosphate hydrolases"/>
    <property type="match status" value="1"/>
</dbReference>
<keyword evidence="4 7" id="KW-0067">ATP-binding</keyword>
<evidence type="ECO:0000256" key="1">
    <source>
        <dbReference type="ARBA" id="ARBA00005417"/>
    </source>
</evidence>
<proteinExistence type="inferred from homology"/>
<dbReference type="GO" id="GO:0005524">
    <property type="term" value="F:ATP binding"/>
    <property type="evidence" value="ECO:0007669"/>
    <property type="project" value="UniProtKB-KW"/>
</dbReference>
<dbReference type="PANTHER" id="PTHR43117">
    <property type="entry name" value="OSMOPROTECTANT IMPORT ATP-BINDING PROTEIN OSMV"/>
    <property type="match status" value="1"/>
</dbReference>
<organism evidence="7 8">
    <name type="scientific">Dialister invisus</name>
    <dbReference type="NCBI Taxonomy" id="218538"/>
    <lineage>
        <taxon>Bacteria</taxon>
        <taxon>Bacillati</taxon>
        <taxon>Bacillota</taxon>
        <taxon>Negativicutes</taxon>
        <taxon>Veillonellales</taxon>
        <taxon>Veillonellaceae</taxon>
        <taxon>Dialister</taxon>
    </lineage>
</organism>
<comment type="caution">
    <text evidence="7">The sequence shown here is derived from an EMBL/GenBank/DDBJ whole genome shotgun (WGS) entry which is preliminary data.</text>
</comment>
<dbReference type="Proteomes" id="UP000757890">
    <property type="component" value="Unassembled WGS sequence"/>
</dbReference>
<dbReference type="PANTHER" id="PTHR43117:SF4">
    <property type="entry name" value="OSMOPROTECTANT IMPORT ATP-BINDING PROTEIN OSMV"/>
    <property type="match status" value="1"/>
</dbReference>
<dbReference type="InterPro" id="IPR027417">
    <property type="entry name" value="P-loop_NTPase"/>
</dbReference>
<evidence type="ECO:0000313" key="7">
    <source>
        <dbReference type="EMBL" id="MBF1128881.1"/>
    </source>
</evidence>
<dbReference type="InterPro" id="IPR003439">
    <property type="entry name" value="ABC_transporter-like_ATP-bd"/>
</dbReference>
<dbReference type="SUPFAM" id="SSF52540">
    <property type="entry name" value="P-loop containing nucleoside triphosphate hydrolases"/>
    <property type="match status" value="1"/>
</dbReference>
<protein>
    <recommendedName>
        <fullName evidence="5">ABC-type quaternary amine transporter</fullName>
        <ecNumber evidence="5">7.6.2.9</ecNumber>
    </recommendedName>
</protein>
<sequence>MIELKQIRKDYGERTVIKNQSLSIKDKEFFVLIGPSGSGKTTLLKLINRLIDPTEGDVLLDGKSVMDYPLRELRLNTGYVLQQIALFPNLTVAENIELVPIMKKWPKQIRREQTTQLLSKVGLDPKIYAHRYPHELSGGEQQRVGIVRAIIGKPEILLMDEPFSALDPISRRQLQDLIKTLHHELGLTIVFVTHNMDEAAYLGDRLCIMDHGEIIQTGTPDEIKIRPENDFVARFFSRGCDGFE</sequence>
<dbReference type="GO" id="GO:0016887">
    <property type="term" value="F:ATP hydrolysis activity"/>
    <property type="evidence" value="ECO:0007669"/>
    <property type="project" value="InterPro"/>
</dbReference>
<accession>A0A930FNW5</accession>
<dbReference type="GO" id="GO:0015418">
    <property type="term" value="F:ABC-type quaternary ammonium compound transporting activity"/>
    <property type="evidence" value="ECO:0007669"/>
    <property type="project" value="UniProtKB-EC"/>
</dbReference>
<dbReference type="FunFam" id="3.40.50.300:FF:000425">
    <property type="entry name" value="Probable ABC transporter, ATP-binding subunit"/>
    <property type="match status" value="1"/>
</dbReference>
<dbReference type="AlphaFoldDB" id="A0A930FNW5"/>